<evidence type="ECO:0000313" key="2">
    <source>
        <dbReference type="Proteomes" id="UP000586254"/>
    </source>
</evidence>
<name>A0A853JRJ9_9FIRM</name>
<dbReference type="RefSeq" id="WP_180493735.1">
    <property type="nucleotide sequence ID" value="NZ_JACCKS010000017.1"/>
</dbReference>
<dbReference type="EMBL" id="JACCKS010000017">
    <property type="protein sequence ID" value="NZA39188.1"/>
    <property type="molecule type" value="Genomic_DNA"/>
</dbReference>
<proteinExistence type="predicted"/>
<evidence type="ECO:0000313" key="1">
    <source>
        <dbReference type="EMBL" id="NZA39188.1"/>
    </source>
</evidence>
<comment type="caution">
    <text evidence="1">The sequence shown here is derived from an EMBL/GenBank/DDBJ whole genome shotgun (WGS) entry which is preliminary data.</text>
</comment>
<protein>
    <submittedName>
        <fullName evidence="1">Uncharacterized protein</fullName>
    </submittedName>
</protein>
<accession>A0A853JRJ9</accession>
<gene>
    <name evidence="1" type="ORF">H0N91_13900</name>
</gene>
<organism evidence="1 2">
    <name type="scientific">Eubacterium callanderi</name>
    <dbReference type="NCBI Taxonomy" id="53442"/>
    <lineage>
        <taxon>Bacteria</taxon>
        <taxon>Bacillati</taxon>
        <taxon>Bacillota</taxon>
        <taxon>Clostridia</taxon>
        <taxon>Eubacteriales</taxon>
        <taxon>Eubacteriaceae</taxon>
        <taxon>Eubacterium</taxon>
    </lineage>
</organism>
<dbReference type="AlphaFoldDB" id="A0A853JRJ9"/>
<dbReference type="Proteomes" id="UP000586254">
    <property type="component" value="Unassembled WGS sequence"/>
</dbReference>
<sequence>MGIGAVNGALSMLELDDRVKVEYGKVYIL</sequence>
<reference evidence="1 2" key="1">
    <citation type="submission" date="2020-07" db="EMBL/GenBank/DDBJ databases">
        <title>Organ Donor 1.</title>
        <authorList>
            <person name="Marsh A.J."/>
            <person name="Azcarate-Peril M.A."/>
        </authorList>
    </citation>
    <scope>NUCLEOTIDE SEQUENCE [LARGE SCALE GENOMIC DNA]</scope>
    <source>
        <strain evidence="1 2">AMC0717</strain>
    </source>
</reference>